<keyword evidence="5 9" id="KW-0653">Protein transport</keyword>
<dbReference type="Gene3D" id="1.20.5.3310">
    <property type="match status" value="1"/>
</dbReference>
<dbReference type="HAMAP" id="MF_00236">
    <property type="entry name" value="TatA_E"/>
    <property type="match status" value="1"/>
</dbReference>
<evidence type="ECO:0000256" key="9">
    <source>
        <dbReference type="HAMAP-Rule" id="MF_00236"/>
    </source>
</evidence>
<dbReference type="InterPro" id="IPR003369">
    <property type="entry name" value="TatA/B/E"/>
</dbReference>
<comment type="subcellular location">
    <subcellularLocation>
        <location evidence="1 9">Cell membrane</location>
        <topology evidence="1 9">Single-pass membrane protein</topology>
    </subcellularLocation>
</comment>
<keyword evidence="2 9" id="KW-0813">Transport</keyword>
<comment type="caution">
    <text evidence="11">The sequence shown here is derived from an EMBL/GenBank/DDBJ whole genome shotgun (WGS) entry which is preliminary data.</text>
</comment>
<keyword evidence="6 9" id="KW-1133">Transmembrane helix</keyword>
<evidence type="ECO:0000256" key="4">
    <source>
        <dbReference type="ARBA" id="ARBA00022692"/>
    </source>
</evidence>
<organism evidence="11 12">
    <name type="scientific">Paenibacillus piri</name>
    <dbReference type="NCBI Taxonomy" id="2547395"/>
    <lineage>
        <taxon>Bacteria</taxon>
        <taxon>Bacillati</taxon>
        <taxon>Bacillota</taxon>
        <taxon>Bacilli</taxon>
        <taxon>Bacillales</taxon>
        <taxon>Paenibacillaceae</taxon>
        <taxon>Paenibacillus</taxon>
    </lineage>
</organism>
<evidence type="ECO:0000256" key="5">
    <source>
        <dbReference type="ARBA" id="ARBA00022927"/>
    </source>
</evidence>
<evidence type="ECO:0000256" key="2">
    <source>
        <dbReference type="ARBA" id="ARBA00022448"/>
    </source>
</evidence>
<dbReference type="Pfam" id="PF02416">
    <property type="entry name" value="TatA_B_E"/>
    <property type="match status" value="1"/>
</dbReference>
<dbReference type="OrthoDB" id="9800908at2"/>
<keyword evidence="7 9" id="KW-0811">Translocation</keyword>
<dbReference type="GO" id="GO:0043953">
    <property type="term" value="P:protein transport by the Tat complex"/>
    <property type="evidence" value="ECO:0007669"/>
    <property type="project" value="UniProtKB-UniRule"/>
</dbReference>
<sequence>MSLSHLLLIAIVALVLFGPNKLPELGRAIGRTMREFKKGAEGLLDDVQTAAPQEERKDVTPRPQPDPVSAMVLPPVPASPSDEQRLQEPPADGQRVTESPAEAAQEAAAPVPPPKPADTRRLPD</sequence>
<proteinExistence type="inferred from homology"/>
<dbReference type="NCBIfam" id="NF011430">
    <property type="entry name" value="PRK14861.1"/>
    <property type="match status" value="1"/>
</dbReference>
<accession>A0A4V2ZT82</accession>
<dbReference type="EMBL" id="SMRT01000008">
    <property type="protein sequence ID" value="TDF96194.1"/>
    <property type="molecule type" value="Genomic_DNA"/>
</dbReference>
<keyword evidence="12" id="KW-1185">Reference proteome</keyword>
<dbReference type="AlphaFoldDB" id="A0A4V2ZT82"/>
<feature type="compositionally biased region" description="Low complexity" evidence="10">
    <location>
        <begin position="100"/>
        <end position="109"/>
    </location>
</feature>
<evidence type="ECO:0000256" key="6">
    <source>
        <dbReference type="ARBA" id="ARBA00022989"/>
    </source>
</evidence>
<evidence type="ECO:0000256" key="8">
    <source>
        <dbReference type="ARBA" id="ARBA00023136"/>
    </source>
</evidence>
<dbReference type="PANTHER" id="PTHR42982:SF1">
    <property type="entry name" value="SEC-INDEPENDENT PROTEIN TRANSLOCASE PROTEIN TATA"/>
    <property type="match status" value="1"/>
</dbReference>
<dbReference type="Proteomes" id="UP000295636">
    <property type="component" value="Unassembled WGS sequence"/>
</dbReference>
<keyword evidence="3 9" id="KW-1003">Cell membrane</keyword>
<evidence type="ECO:0000256" key="1">
    <source>
        <dbReference type="ARBA" id="ARBA00004162"/>
    </source>
</evidence>
<name>A0A4V2ZT82_9BACL</name>
<comment type="function">
    <text evidence="9">Part of the twin-arginine translocation (Tat) system that transports large folded proteins containing a characteristic twin-arginine motif in their signal peptide across membranes. TatA could form the protein-conducting channel of the Tat system.</text>
</comment>
<comment type="similarity">
    <text evidence="9">Belongs to the TatA/E family.</text>
</comment>
<comment type="subunit">
    <text evidence="9">Forms a complex with TatC.</text>
</comment>
<evidence type="ECO:0000256" key="3">
    <source>
        <dbReference type="ARBA" id="ARBA00022475"/>
    </source>
</evidence>
<dbReference type="GO" id="GO:0033281">
    <property type="term" value="C:TAT protein transport complex"/>
    <property type="evidence" value="ECO:0007669"/>
    <property type="project" value="UniProtKB-UniRule"/>
</dbReference>
<evidence type="ECO:0000313" key="11">
    <source>
        <dbReference type="EMBL" id="TDF96194.1"/>
    </source>
</evidence>
<gene>
    <name evidence="9" type="primary">tatA</name>
    <name evidence="11" type="ORF">E1757_17500</name>
</gene>
<dbReference type="NCBIfam" id="TIGR01411">
    <property type="entry name" value="tatAE"/>
    <property type="match status" value="1"/>
</dbReference>
<dbReference type="PANTHER" id="PTHR42982">
    <property type="entry name" value="SEC-INDEPENDENT PROTEIN TRANSLOCASE PROTEIN TATA"/>
    <property type="match status" value="1"/>
</dbReference>
<keyword evidence="4 9" id="KW-0812">Transmembrane</keyword>
<evidence type="ECO:0000256" key="7">
    <source>
        <dbReference type="ARBA" id="ARBA00023010"/>
    </source>
</evidence>
<evidence type="ECO:0000256" key="10">
    <source>
        <dbReference type="SAM" id="MobiDB-lite"/>
    </source>
</evidence>
<protein>
    <recommendedName>
        <fullName evidence="9">Sec-independent protein translocase protein TatA</fullName>
    </recommendedName>
</protein>
<dbReference type="InterPro" id="IPR006312">
    <property type="entry name" value="TatA/E"/>
</dbReference>
<reference evidence="11 12" key="1">
    <citation type="submission" date="2019-03" db="EMBL/GenBank/DDBJ databases">
        <title>This is whole genome sequence of Paenibacillus sp MS74 strain.</title>
        <authorList>
            <person name="Trinh H.N."/>
        </authorList>
    </citation>
    <scope>NUCLEOTIDE SEQUENCE [LARGE SCALE GENOMIC DNA]</scope>
    <source>
        <strain evidence="11 12">MS74</strain>
    </source>
</reference>
<evidence type="ECO:0000313" key="12">
    <source>
        <dbReference type="Proteomes" id="UP000295636"/>
    </source>
</evidence>
<dbReference type="GO" id="GO:0008320">
    <property type="term" value="F:protein transmembrane transporter activity"/>
    <property type="evidence" value="ECO:0007669"/>
    <property type="project" value="UniProtKB-UniRule"/>
</dbReference>
<keyword evidence="8 9" id="KW-0472">Membrane</keyword>
<feature type="region of interest" description="Disordered" evidence="10">
    <location>
        <begin position="40"/>
        <end position="124"/>
    </location>
</feature>